<dbReference type="PANTHER" id="PTHR43649:SF34">
    <property type="entry name" value="ABC TRANSPORTER PERIPLASMIC-BINDING PROTEIN YCJN-RELATED"/>
    <property type="match status" value="1"/>
</dbReference>
<proteinExistence type="inferred from homology"/>
<dbReference type="SUPFAM" id="SSF53850">
    <property type="entry name" value="Periplasmic binding protein-like II"/>
    <property type="match status" value="1"/>
</dbReference>
<dbReference type="Proteomes" id="UP000006804">
    <property type="component" value="Chromosome"/>
</dbReference>
<dbReference type="PANTHER" id="PTHR43649">
    <property type="entry name" value="ARABINOSE-BINDING PROTEIN-RELATED"/>
    <property type="match status" value="1"/>
</dbReference>
<evidence type="ECO:0000256" key="4">
    <source>
        <dbReference type="SAM" id="Phobius"/>
    </source>
</evidence>
<evidence type="ECO:0000256" key="3">
    <source>
        <dbReference type="ARBA" id="ARBA00022729"/>
    </source>
</evidence>
<evidence type="ECO:0000256" key="2">
    <source>
        <dbReference type="ARBA" id="ARBA00022448"/>
    </source>
</evidence>
<dbReference type="HOGENOM" id="CLU_031285_11_0_0"/>
<keyword evidence="2" id="KW-0813">Transport</keyword>
<dbReference type="eggNOG" id="COG1653">
    <property type="taxonomic scope" value="Bacteria"/>
</dbReference>
<gene>
    <name evidence="5" type="ORF">Theth_1472</name>
</gene>
<dbReference type="InterPro" id="IPR006059">
    <property type="entry name" value="SBP"/>
</dbReference>
<dbReference type="Pfam" id="PF01547">
    <property type="entry name" value="SBP_bac_1"/>
    <property type="match status" value="1"/>
</dbReference>
<dbReference type="PATRIC" id="fig|688269.3.peg.1521"/>
<reference evidence="5 6" key="1">
    <citation type="submission" date="2010-11" db="EMBL/GenBank/DDBJ databases">
        <title>The complete genome of Thermotoga thermarum DSM 5069.</title>
        <authorList>
            <consortium name="US DOE Joint Genome Institute (JGI-PGF)"/>
            <person name="Lucas S."/>
            <person name="Copeland A."/>
            <person name="Lapidus A."/>
            <person name="Bruce D."/>
            <person name="Goodwin L."/>
            <person name="Pitluck S."/>
            <person name="Kyrpides N."/>
            <person name="Mavromatis K."/>
            <person name="Ivanova N."/>
            <person name="Zeytun A."/>
            <person name="Brettin T."/>
            <person name="Detter J.C."/>
            <person name="Tapia R."/>
            <person name="Han C."/>
            <person name="Land M."/>
            <person name="Hauser L."/>
            <person name="Markowitz V."/>
            <person name="Cheng J.-F."/>
            <person name="Hugenholtz P."/>
            <person name="Woyke T."/>
            <person name="Wu D."/>
            <person name="Spring S."/>
            <person name="Schroeder M."/>
            <person name="Brambilla E."/>
            <person name="Klenk H.-P."/>
            <person name="Eisen J.A."/>
        </authorList>
    </citation>
    <scope>NUCLEOTIDE SEQUENCE [LARGE SCALE GENOMIC DNA]</scope>
    <source>
        <strain evidence="5 6">DSM 5069</strain>
    </source>
</reference>
<dbReference type="InterPro" id="IPR050490">
    <property type="entry name" value="Bact_solute-bd_prot1"/>
</dbReference>
<keyword evidence="4" id="KW-0472">Membrane</keyword>
<dbReference type="AlphaFoldDB" id="F7YUW8"/>
<evidence type="ECO:0000256" key="1">
    <source>
        <dbReference type="ARBA" id="ARBA00008520"/>
    </source>
</evidence>
<keyword evidence="4" id="KW-0812">Transmembrane</keyword>
<feature type="transmembrane region" description="Helical" evidence="4">
    <location>
        <begin position="24"/>
        <end position="43"/>
    </location>
</feature>
<keyword evidence="4" id="KW-1133">Transmembrane helix</keyword>
<protein>
    <submittedName>
        <fullName evidence="5">Carbohydrate ABC transporter substrate-binding protein, CUT1 family</fullName>
    </submittedName>
</protein>
<dbReference type="STRING" id="688269.Theth_1472"/>
<comment type="similarity">
    <text evidence="1">Belongs to the bacterial solute-binding protein 1 family.</text>
</comment>
<name>F7YUW8_9THEM</name>
<evidence type="ECO:0000313" key="5">
    <source>
        <dbReference type="EMBL" id="AEH51529.1"/>
    </source>
</evidence>
<accession>F7YUW8</accession>
<dbReference type="EMBL" id="CP002351">
    <property type="protein sequence ID" value="AEH51529.1"/>
    <property type="molecule type" value="Genomic_DNA"/>
</dbReference>
<evidence type="ECO:0000313" key="6">
    <source>
        <dbReference type="Proteomes" id="UP000006804"/>
    </source>
</evidence>
<sequence precursor="true">MIPFILTIEVYTTAIPKGGVAVKWFKLMVTVMVCVLVASMVFGQPITLTVISRAVRGGVNTQLVEWFEDIVVPAFTAAMKEKGIDVKVEFIQFSGSDEALKQQYALDLSVGRGADILGFDGFWIPEFAEAGLVKPLEEIVGPSVWDWEGWQYIPQGMREILSYRGKVYGLAAGTDVRVIFYRRDLFQKAGIPEPWQPRSWEELLETARLIKKQLPGVIPLQINAGTEMGEATTMQGWFMVLLGTGIHMFDFESEKWIVEHPGILEALQFYKKVYVDEKLGDARMQLTSGARAKTFEAFREGKIAMLVEGDWFWRSVLAPGSEWAIPNREQIVGWAKMPAKEPGAGYRGQDFVSISGGTGFIINPNTRHPDLAWALLSFAMSKEMQIEFQKIQPRIRARVDVPVIGDPVMSAMAEAVLPLTTVRPMYPEYPKISYQAQLMTERVISGIMTPKEAMEAYKEAVIEIVDRERVIIVPTK</sequence>
<dbReference type="CDD" id="cd14750">
    <property type="entry name" value="PBP2_TMBP"/>
    <property type="match status" value="1"/>
</dbReference>
<keyword evidence="3" id="KW-0732">Signal</keyword>
<keyword evidence="6" id="KW-1185">Reference proteome</keyword>
<dbReference type="KEGG" id="tta:Theth_1472"/>
<organism evidence="5 6">
    <name type="scientific">Pseudothermotoga thermarum DSM 5069</name>
    <dbReference type="NCBI Taxonomy" id="688269"/>
    <lineage>
        <taxon>Bacteria</taxon>
        <taxon>Thermotogati</taxon>
        <taxon>Thermotogota</taxon>
        <taxon>Thermotogae</taxon>
        <taxon>Thermotogales</taxon>
        <taxon>Thermotogaceae</taxon>
        <taxon>Pseudothermotoga</taxon>
    </lineage>
</organism>
<dbReference type="Gene3D" id="3.40.190.10">
    <property type="entry name" value="Periplasmic binding protein-like II"/>
    <property type="match status" value="2"/>
</dbReference>